<evidence type="ECO:0000259" key="3">
    <source>
        <dbReference type="PROSITE" id="PS50157"/>
    </source>
</evidence>
<keyword evidence="1" id="KW-0479">Metal-binding</keyword>
<dbReference type="EMBL" id="GBXM01079076">
    <property type="protein sequence ID" value="JAH29501.1"/>
    <property type="molecule type" value="Transcribed_RNA"/>
</dbReference>
<evidence type="ECO:0000256" key="1">
    <source>
        <dbReference type="PROSITE-ProRule" id="PRU00042"/>
    </source>
</evidence>
<protein>
    <recommendedName>
        <fullName evidence="3">C2H2-type domain-containing protein</fullName>
    </recommendedName>
</protein>
<reference evidence="4" key="2">
    <citation type="journal article" date="2015" name="Fish Shellfish Immunol.">
        <title>Early steps in the European eel (Anguilla anguilla)-Vibrio vulnificus interaction in the gills: Role of the RtxA13 toxin.</title>
        <authorList>
            <person name="Callol A."/>
            <person name="Pajuelo D."/>
            <person name="Ebbesson L."/>
            <person name="Teles M."/>
            <person name="MacKenzie S."/>
            <person name="Amaro C."/>
        </authorList>
    </citation>
    <scope>NUCLEOTIDE SEQUENCE</scope>
</reference>
<evidence type="ECO:0000256" key="2">
    <source>
        <dbReference type="SAM" id="MobiDB-lite"/>
    </source>
</evidence>
<evidence type="ECO:0000313" key="4">
    <source>
        <dbReference type="EMBL" id="JAH29501.1"/>
    </source>
</evidence>
<feature type="region of interest" description="Disordered" evidence="2">
    <location>
        <begin position="1"/>
        <end position="27"/>
    </location>
</feature>
<dbReference type="InterPro" id="IPR013087">
    <property type="entry name" value="Znf_C2H2_type"/>
</dbReference>
<dbReference type="PROSITE" id="PS50157">
    <property type="entry name" value="ZINC_FINGER_C2H2_2"/>
    <property type="match status" value="1"/>
</dbReference>
<accession>A0A0E9RK22</accession>
<reference evidence="4" key="1">
    <citation type="submission" date="2014-11" db="EMBL/GenBank/DDBJ databases">
        <authorList>
            <person name="Amaro Gonzalez C."/>
        </authorList>
    </citation>
    <scope>NUCLEOTIDE SEQUENCE</scope>
</reference>
<dbReference type="GO" id="GO:0008270">
    <property type="term" value="F:zinc ion binding"/>
    <property type="evidence" value="ECO:0007669"/>
    <property type="project" value="UniProtKB-KW"/>
</dbReference>
<organism evidence="4">
    <name type="scientific">Anguilla anguilla</name>
    <name type="common">European freshwater eel</name>
    <name type="synonym">Muraena anguilla</name>
    <dbReference type="NCBI Taxonomy" id="7936"/>
    <lineage>
        <taxon>Eukaryota</taxon>
        <taxon>Metazoa</taxon>
        <taxon>Chordata</taxon>
        <taxon>Craniata</taxon>
        <taxon>Vertebrata</taxon>
        <taxon>Euteleostomi</taxon>
        <taxon>Actinopterygii</taxon>
        <taxon>Neopterygii</taxon>
        <taxon>Teleostei</taxon>
        <taxon>Anguilliformes</taxon>
        <taxon>Anguillidae</taxon>
        <taxon>Anguilla</taxon>
    </lineage>
</organism>
<proteinExistence type="predicted"/>
<feature type="domain" description="C2H2-type" evidence="3">
    <location>
        <begin position="31"/>
        <end position="59"/>
    </location>
</feature>
<keyword evidence="1" id="KW-0862">Zinc</keyword>
<sequence>MLRRILQRTPGKGGPDQPATDVNTDQTSEGFICPQCMKSHNSAEELFKHYDVFHESANEPMSQGSSREDLALLRQEMQDLQASLKRRGGSLGN</sequence>
<dbReference type="AlphaFoldDB" id="A0A0E9RK22"/>
<name>A0A0E9RK22_ANGAN</name>
<keyword evidence="1" id="KW-0863">Zinc-finger</keyword>